<dbReference type="Pfam" id="PF16019">
    <property type="entry name" value="CSRNP_N"/>
    <property type="match status" value="1"/>
</dbReference>
<keyword evidence="4" id="KW-0805">Transcription regulation</keyword>
<organism evidence="11 12">
    <name type="scientific">Gnathostoma spinigerum</name>
    <dbReference type="NCBI Taxonomy" id="75299"/>
    <lineage>
        <taxon>Eukaryota</taxon>
        <taxon>Metazoa</taxon>
        <taxon>Ecdysozoa</taxon>
        <taxon>Nematoda</taxon>
        <taxon>Chromadorea</taxon>
        <taxon>Rhabditida</taxon>
        <taxon>Spirurina</taxon>
        <taxon>Gnathostomatomorpha</taxon>
        <taxon>Gnathostomatoidea</taxon>
        <taxon>Gnathostomatidae</taxon>
        <taxon>Gnathostoma</taxon>
    </lineage>
</organism>
<sequence length="392" mass="44097">MEGKHHSSKSFGLNEFESISRLQHLDRHRRLSSERARERLNLKHHFLSENVSGQAKTFLKDEYLKKPVIDECALSGKMEERSVRKDDVIFERSKEISKSCADAIMALDEFEDLCDDFDDCEESEHEEGLGVLDNDDFNEVNEAHATRFDHQTIDARERRNMLKSAGVKVDKSEAAICRKIRESRLKCGCECTNGVCMPSTCRCSIDGVECLVDNPPFPCSCKASTCNNPAGRVEFDVARVRAHFISTMMRLRALDKMNFAAEEVCSPTHTRFFDECYAGKNEASCSTSLAKNECHSTSSSSPQSSSVWPDRTKKESSGSPSENDTNACSFTEKNSGSNYEEACSKHANESSALFDQVDEQFQTPPAKLRQIYPVTPVYKTFSSVVTETEHSY</sequence>
<reference evidence="11 12" key="1">
    <citation type="submission" date="2024-08" db="EMBL/GenBank/DDBJ databases">
        <title>Gnathostoma spinigerum genome.</title>
        <authorList>
            <person name="Gonzalez-Bertolin B."/>
            <person name="Monzon S."/>
            <person name="Zaballos A."/>
            <person name="Jimenez P."/>
            <person name="Dekumyoy P."/>
            <person name="Varona S."/>
            <person name="Cuesta I."/>
            <person name="Sumanam S."/>
            <person name="Adisakwattana P."/>
            <person name="Gasser R.B."/>
            <person name="Hernandez-Gonzalez A."/>
            <person name="Young N.D."/>
            <person name="Perteguer M.J."/>
        </authorList>
    </citation>
    <scope>NUCLEOTIDE SEQUENCE [LARGE SCALE GENOMIC DNA]</scope>
    <source>
        <strain evidence="11">AL3</strain>
        <tissue evidence="11">Liver</tissue>
    </source>
</reference>
<feature type="region of interest" description="Disordered" evidence="9">
    <location>
        <begin position="292"/>
        <end position="333"/>
    </location>
</feature>
<evidence type="ECO:0000256" key="6">
    <source>
        <dbReference type="ARBA" id="ARBA00023159"/>
    </source>
</evidence>
<evidence type="ECO:0000256" key="2">
    <source>
        <dbReference type="ARBA" id="ARBA00008548"/>
    </source>
</evidence>
<dbReference type="PRINTS" id="PR02031">
    <property type="entry name" value="CYSSERRICHNP"/>
</dbReference>
<protein>
    <recommendedName>
        <fullName evidence="10">Cysteine/serine-rich nuclear protein N-terminal domain-containing protein</fullName>
    </recommendedName>
</protein>
<evidence type="ECO:0000256" key="7">
    <source>
        <dbReference type="ARBA" id="ARBA00023163"/>
    </source>
</evidence>
<dbReference type="PANTHER" id="PTHR13580">
    <property type="entry name" value="TGF-BETA INDUCED APOPTOSIS PROTEIN"/>
    <property type="match status" value="1"/>
</dbReference>
<dbReference type="AlphaFoldDB" id="A0ABD6ECC6"/>
<evidence type="ECO:0000256" key="1">
    <source>
        <dbReference type="ARBA" id="ARBA00004123"/>
    </source>
</evidence>
<dbReference type="EMBL" id="JBGFUD010000353">
    <property type="protein sequence ID" value="MFH4974342.1"/>
    <property type="molecule type" value="Genomic_DNA"/>
</dbReference>
<evidence type="ECO:0000256" key="3">
    <source>
        <dbReference type="ARBA" id="ARBA00022703"/>
    </source>
</evidence>
<evidence type="ECO:0000259" key="10">
    <source>
        <dbReference type="Pfam" id="PF16019"/>
    </source>
</evidence>
<dbReference type="InterPro" id="IPR023260">
    <property type="entry name" value="Cys/Ser-rich_nuc_prot"/>
</dbReference>
<feature type="compositionally biased region" description="Low complexity" evidence="9">
    <location>
        <begin position="296"/>
        <end position="306"/>
    </location>
</feature>
<evidence type="ECO:0000313" key="12">
    <source>
        <dbReference type="Proteomes" id="UP001608902"/>
    </source>
</evidence>
<name>A0ABD6ECC6_9BILA</name>
<evidence type="ECO:0000313" key="11">
    <source>
        <dbReference type="EMBL" id="MFH4974342.1"/>
    </source>
</evidence>
<dbReference type="Proteomes" id="UP001608902">
    <property type="component" value="Unassembled WGS sequence"/>
</dbReference>
<evidence type="ECO:0000256" key="5">
    <source>
        <dbReference type="ARBA" id="ARBA00023125"/>
    </source>
</evidence>
<feature type="domain" description="Cysteine/serine-rich nuclear protein N-terminal" evidence="10">
    <location>
        <begin position="118"/>
        <end position="252"/>
    </location>
</feature>
<evidence type="ECO:0000256" key="8">
    <source>
        <dbReference type="ARBA" id="ARBA00023242"/>
    </source>
</evidence>
<keyword evidence="6" id="KW-0010">Activator</keyword>
<dbReference type="GO" id="GO:0006915">
    <property type="term" value="P:apoptotic process"/>
    <property type="evidence" value="ECO:0007669"/>
    <property type="project" value="UniProtKB-KW"/>
</dbReference>
<keyword evidence="12" id="KW-1185">Reference proteome</keyword>
<proteinExistence type="inferred from homology"/>
<keyword evidence="8" id="KW-0539">Nucleus</keyword>
<keyword evidence="3" id="KW-0053">Apoptosis</keyword>
<dbReference type="GO" id="GO:0003677">
    <property type="term" value="F:DNA binding"/>
    <property type="evidence" value="ECO:0007669"/>
    <property type="project" value="UniProtKB-KW"/>
</dbReference>
<comment type="caution">
    <text evidence="11">The sequence shown here is derived from an EMBL/GenBank/DDBJ whole genome shotgun (WGS) entry which is preliminary data.</text>
</comment>
<dbReference type="GO" id="GO:0005634">
    <property type="term" value="C:nucleus"/>
    <property type="evidence" value="ECO:0007669"/>
    <property type="project" value="UniProtKB-SubCell"/>
</dbReference>
<feature type="compositionally biased region" description="Polar residues" evidence="9">
    <location>
        <begin position="317"/>
        <end position="333"/>
    </location>
</feature>
<dbReference type="PANTHER" id="PTHR13580:SF9">
    <property type="entry name" value="AXIN1 UP-REGULATED 1, ISOFORM A"/>
    <property type="match status" value="1"/>
</dbReference>
<accession>A0ABD6ECC6</accession>
<keyword evidence="7" id="KW-0804">Transcription</keyword>
<dbReference type="InterPro" id="IPR031972">
    <property type="entry name" value="CSRNP_N"/>
</dbReference>
<evidence type="ECO:0000256" key="4">
    <source>
        <dbReference type="ARBA" id="ARBA00023015"/>
    </source>
</evidence>
<comment type="subcellular location">
    <subcellularLocation>
        <location evidence="1">Nucleus</location>
    </subcellularLocation>
</comment>
<keyword evidence="5" id="KW-0238">DNA-binding</keyword>
<comment type="similarity">
    <text evidence="2">Belongs to the AXUD1 family.</text>
</comment>
<evidence type="ECO:0000256" key="9">
    <source>
        <dbReference type="SAM" id="MobiDB-lite"/>
    </source>
</evidence>
<gene>
    <name evidence="11" type="ORF">AB6A40_001051</name>
</gene>